<dbReference type="Gene3D" id="3.90.190.20">
    <property type="entry name" value="Mur ligase, C-terminal domain"/>
    <property type="match status" value="1"/>
</dbReference>
<comment type="subcellular location">
    <subcellularLocation>
        <location evidence="10 11">Cytoplasm</location>
    </subcellularLocation>
</comment>
<keyword evidence="8 10" id="KW-0131">Cell cycle</keyword>
<dbReference type="NCBIfam" id="TIGR01143">
    <property type="entry name" value="murF"/>
    <property type="match status" value="1"/>
</dbReference>
<dbReference type="InterPro" id="IPR035911">
    <property type="entry name" value="MurE/MurF_N"/>
</dbReference>
<keyword evidence="9 10" id="KW-0961">Cell wall biogenesis/degradation</keyword>
<dbReference type="PATRIC" id="fig|1235802.3.peg.3367"/>
<sequence length="464" mass="50451">MKGMTLDAMAKACHGRLFGANTLQFLNAQGIVIDSRMVQEDYVFVAIKGERTDGHAYIEQVYADGALAVVTEQPLSVSKPYILVESTRQALKDLAAFYLSRLDLKVVGISGSVGKTSTKEIVSSVLSQKYKVHKTEGNYNNEIGLPLTIFKISEEHQVAVLEMGISDFDEMHRLASVSRPDIALLTNIGLSHLKTLGSREGILKAKTEMFDHLREQAAVILNGDDDLLSTIAKVQGTAPVFYGIGTEKPKKAVYGSKQIYASDITNLGLKGIQLKIHIGDECFATRIPIPGTHNVYNALAAAAVGRQLGLTNDEIRAGIETARTIDGRTNLIETGTMTVIDDCYNANPLSMKASIDVLATALGRTVAVLGDMGDLGENERALHYEVGCHLAAKGIDILFCAGTLIQELARAVKEHNPSCDVHVFATRDDMLKELLPFLRQGDSVLVKASHFMEFSEVVEEIITM</sequence>
<dbReference type="EMBL" id="AQFT01000096">
    <property type="protein sequence ID" value="EMZ24499.1"/>
    <property type="molecule type" value="Genomic_DNA"/>
</dbReference>
<evidence type="ECO:0000256" key="10">
    <source>
        <dbReference type="HAMAP-Rule" id="MF_02019"/>
    </source>
</evidence>
<dbReference type="eggNOG" id="COG0770">
    <property type="taxonomic scope" value="Bacteria"/>
</dbReference>
<gene>
    <name evidence="10" type="primary">murF</name>
    <name evidence="15" type="ORF">C823_03184</name>
</gene>
<dbReference type="Pfam" id="PF01225">
    <property type="entry name" value="Mur_ligase"/>
    <property type="match status" value="1"/>
</dbReference>
<feature type="domain" description="Mur ligase central" evidence="14">
    <location>
        <begin position="109"/>
        <end position="304"/>
    </location>
</feature>
<keyword evidence="2 10" id="KW-0436">Ligase</keyword>
<evidence type="ECO:0000256" key="8">
    <source>
        <dbReference type="ARBA" id="ARBA00023306"/>
    </source>
</evidence>
<name>N2AJC2_9FIRM</name>
<dbReference type="PANTHER" id="PTHR43024:SF1">
    <property type="entry name" value="UDP-N-ACETYLMURAMOYL-TRIPEPTIDE--D-ALANYL-D-ALANINE LIGASE"/>
    <property type="match status" value="1"/>
</dbReference>
<dbReference type="OrthoDB" id="9801978at2"/>
<keyword evidence="6 10" id="KW-0133">Cell shape</keyword>
<comment type="catalytic activity">
    <reaction evidence="10 11">
        <text>D-alanyl-D-alanine + UDP-N-acetyl-alpha-D-muramoyl-L-alanyl-gamma-D-glutamyl-meso-2,6-diaminopimelate + ATP = UDP-N-acetyl-alpha-D-muramoyl-L-alanyl-gamma-D-glutamyl-meso-2,6-diaminopimeloyl-D-alanyl-D-alanine + ADP + phosphate + H(+)</text>
        <dbReference type="Rhea" id="RHEA:28374"/>
        <dbReference type="ChEBI" id="CHEBI:15378"/>
        <dbReference type="ChEBI" id="CHEBI:30616"/>
        <dbReference type="ChEBI" id="CHEBI:43474"/>
        <dbReference type="ChEBI" id="CHEBI:57822"/>
        <dbReference type="ChEBI" id="CHEBI:61386"/>
        <dbReference type="ChEBI" id="CHEBI:83905"/>
        <dbReference type="ChEBI" id="CHEBI:456216"/>
        <dbReference type="EC" id="6.3.2.10"/>
    </reaction>
</comment>
<dbReference type="GO" id="GO:0071555">
    <property type="term" value="P:cell wall organization"/>
    <property type="evidence" value="ECO:0007669"/>
    <property type="project" value="UniProtKB-KW"/>
</dbReference>
<feature type="binding site" evidence="10">
    <location>
        <begin position="111"/>
        <end position="117"/>
    </location>
    <ligand>
        <name>ATP</name>
        <dbReference type="ChEBI" id="CHEBI:30616"/>
    </ligand>
</feature>
<dbReference type="UniPathway" id="UPA00219"/>
<dbReference type="SUPFAM" id="SSF53244">
    <property type="entry name" value="MurD-like peptide ligases, peptide-binding domain"/>
    <property type="match status" value="1"/>
</dbReference>
<comment type="similarity">
    <text evidence="10">Belongs to the MurCDEF family. MurF subfamily.</text>
</comment>
<dbReference type="EC" id="6.3.2.10" evidence="10 11"/>
<keyword evidence="7 10" id="KW-0573">Peptidoglycan synthesis</keyword>
<evidence type="ECO:0000313" key="15">
    <source>
        <dbReference type="EMBL" id="EMZ24499.1"/>
    </source>
</evidence>
<dbReference type="SUPFAM" id="SSF63418">
    <property type="entry name" value="MurE/MurF N-terminal domain"/>
    <property type="match status" value="1"/>
</dbReference>
<dbReference type="Proteomes" id="UP000012589">
    <property type="component" value="Unassembled WGS sequence"/>
</dbReference>
<evidence type="ECO:0000313" key="16">
    <source>
        <dbReference type="Proteomes" id="UP000012589"/>
    </source>
</evidence>
<dbReference type="Pfam" id="PF02875">
    <property type="entry name" value="Mur_ligase_C"/>
    <property type="match status" value="1"/>
</dbReference>
<dbReference type="HOGENOM" id="CLU_031507_4_0_9"/>
<evidence type="ECO:0000256" key="4">
    <source>
        <dbReference type="ARBA" id="ARBA00022741"/>
    </source>
</evidence>
<dbReference type="STRING" id="1235802.C823_03184"/>
<keyword evidence="16" id="KW-1185">Reference proteome</keyword>
<evidence type="ECO:0000256" key="6">
    <source>
        <dbReference type="ARBA" id="ARBA00022960"/>
    </source>
</evidence>
<dbReference type="GO" id="GO:0009252">
    <property type="term" value="P:peptidoglycan biosynthetic process"/>
    <property type="evidence" value="ECO:0007669"/>
    <property type="project" value="UniProtKB-UniRule"/>
</dbReference>
<protein>
    <recommendedName>
        <fullName evidence="10 11">UDP-N-acetylmuramoyl-tripeptide--D-alanyl-D-alanine ligase</fullName>
        <ecNumber evidence="10 11">6.3.2.10</ecNumber>
    </recommendedName>
    <alternativeName>
        <fullName evidence="10">D-alanyl-D-alanine-adding enzyme</fullName>
    </alternativeName>
</protein>
<comment type="pathway">
    <text evidence="10 11">Cell wall biogenesis; peptidoglycan biosynthesis.</text>
</comment>
<accession>N2AJC2</accession>
<evidence type="ECO:0000256" key="2">
    <source>
        <dbReference type="ARBA" id="ARBA00022598"/>
    </source>
</evidence>
<reference evidence="15 16" key="1">
    <citation type="journal article" date="2014" name="Genome Announc.">
        <title>Draft genome sequences of the altered schaedler flora, a defined bacterial community from gnotobiotic mice.</title>
        <authorList>
            <person name="Wannemuehler M.J."/>
            <person name="Overstreet A.M."/>
            <person name="Ward D.V."/>
            <person name="Phillips G.J."/>
        </authorList>
    </citation>
    <scope>NUCLEOTIDE SEQUENCE [LARGE SCALE GENOMIC DNA]</scope>
    <source>
        <strain evidence="15 16">ASF492</strain>
    </source>
</reference>
<dbReference type="InterPro" id="IPR000713">
    <property type="entry name" value="Mur_ligase_N"/>
</dbReference>
<dbReference type="GO" id="GO:0047480">
    <property type="term" value="F:UDP-N-acetylmuramoyl-tripeptide-D-alanyl-D-alanine ligase activity"/>
    <property type="evidence" value="ECO:0007669"/>
    <property type="project" value="UniProtKB-UniRule"/>
</dbReference>
<dbReference type="AlphaFoldDB" id="N2AJC2"/>
<evidence type="ECO:0000259" key="13">
    <source>
        <dbReference type="Pfam" id="PF02875"/>
    </source>
</evidence>
<dbReference type="GO" id="GO:0051301">
    <property type="term" value="P:cell division"/>
    <property type="evidence" value="ECO:0007669"/>
    <property type="project" value="UniProtKB-KW"/>
</dbReference>
<evidence type="ECO:0000256" key="5">
    <source>
        <dbReference type="ARBA" id="ARBA00022840"/>
    </source>
</evidence>
<dbReference type="SUPFAM" id="SSF53623">
    <property type="entry name" value="MurD-like peptide ligases, catalytic domain"/>
    <property type="match status" value="1"/>
</dbReference>
<evidence type="ECO:0000259" key="12">
    <source>
        <dbReference type="Pfam" id="PF01225"/>
    </source>
</evidence>
<dbReference type="HAMAP" id="MF_02019">
    <property type="entry name" value="MurF"/>
    <property type="match status" value="1"/>
</dbReference>
<keyword evidence="1 10" id="KW-0963">Cytoplasm</keyword>
<dbReference type="GO" id="GO:0008766">
    <property type="term" value="F:UDP-N-acetylmuramoylalanyl-D-glutamyl-2,6-diaminopimelate-D-alanyl-D-alanine ligase activity"/>
    <property type="evidence" value="ECO:0007669"/>
    <property type="project" value="RHEA"/>
</dbReference>
<dbReference type="Gene3D" id="3.40.1390.10">
    <property type="entry name" value="MurE/MurF, N-terminal domain"/>
    <property type="match status" value="1"/>
</dbReference>
<dbReference type="GO" id="GO:0005737">
    <property type="term" value="C:cytoplasm"/>
    <property type="evidence" value="ECO:0007669"/>
    <property type="project" value="UniProtKB-SubCell"/>
</dbReference>
<dbReference type="InterPro" id="IPR005863">
    <property type="entry name" value="UDP-N-AcMur_synth"/>
</dbReference>
<dbReference type="Pfam" id="PF08245">
    <property type="entry name" value="Mur_ligase_M"/>
    <property type="match status" value="1"/>
</dbReference>
<dbReference type="Gene3D" id="3.40.1190.10">
    <property type="entry name" value="Mur-like, catalytic domain"/>
    <property type="match status" value="1"/>
</dbReference>
<keyword evidence="4 10" id="KW-0547">Nucleotide-binding</keyword>
<evidence type="ECO:0000256" key="7">
    <source>
        <dbReference type="ARBA" id="ARBA00022984"/>
    </source>
</evidence>
<evidence type="ECO:0000256" key="11">
    <source>
        <dbReference type="RuleBase" id="RU004136"/>
    </source>
</evidence>
<dbReference type="GO" id="GO:0008360">
    <property type="term" value="P:regulation of cell shape"/>
    <property type="evidence" value="ECO:0007669"/>
    <property type="project" value="UniProtKB-KW"/>
</dbReference>
<organism evidence="15 16">
    <name type="scientific">Eubacterium plexicaudatum ASF492</name>
    <dbReference type="NCBI Taxonomy" id="1235802"/>
    <lineage>
        <taxon>Bacteria</taxon>
        <taxon>Bacillati</taxon>
        <taxon>Bacillota</taxon>
        <taxon>Clostridia</taxon>
        <taxon>Eubacteriales</taxon>
        <taxon>Eubacteriaceae</taxon>
        <taxon>Eubacterium</taxon>
    </lineage>
</organism>
<feature type="domain" description="Mur ligase C-terminal" evidence="13">
    <location>
        <begin position="327"/>
        <end position="449"/>
    </location>
</feature>
<evidence type="ECO:0000256" key="9">
    <source>
        <dbReference type="ARBA" id="ARBA00023316"/>
    </source>
</evidence>
<proteinExistence type="inferred from homology"/>
<dbReference type="InterPro" id="IPR004101">
    <property type="entry name" value="Mur_ligase_C"/>
</dbReference>
<evidence type="ECO:0000259" key="14">
    <source>
        <dbReference type="Pfam" id="PF08245"/>
    </source>
</evidence>
<dbReference type="InterPro" id="IPR051046">
    <property type="entry name" value="MurCDEF_CellWall_CoF430Synth"/>
</dbReference>
<dbReference type="PANTHER" id="PTHR43024">
    <property type="entry name" value="UDP-N-ACETYLMURAMOYL-TRIPEPTIDE--D-ALANYL-D-ALANINE LIGASE"/>
    <property type="match status" value="1"/>
</dbReference>
<dbReference type="InterPro" id="IPR036615">
    <property type="entry name" value="Mur_ligase_C_dom_sf"/>
</dbReference>
<dbReference type="GO" id="GO:0005524">
    <property type="term" value="F:ATP binding"/>
    <property type="evidence" value="ECO:0007669"/>
    <property type="project" value="UniProtKB-UniRule"/>
</dbReference>
<comment type="function">
    <text evidence="10 11">Involved in cell wall formation. Catalyzes the final step in the synthesis of UDP-N-acetylmuramoyl-pentapeptide, the precursor of murein.</text>
</comment>
<feature type="domain" description="Mur ligase N-terminal catalytic" evidence="12">
    <location>
        <begin position="29"/>
        <end position="97"/>
    </location>
</feature>
<dbReference type="InterPro" id="IPR013221">
    <property type="entry name" value="Mur_ligase_cen"/>
</dbReference>
<evidence type="ECO:0000256" key="1">
    <source>
        <dbReference type="ARBA" id="ARBA00022490"/>
    </source>
</evidence>
<evidence type="ECO:0000256" key="3">
    <source>
        <dbReference type="ARBA" id="ARBA00022618"/>
    </source>
</evidence>
<comment type="caution">
    <text evidence="15">The sequence shown here is derived from an EMBL/GenBank/DDBJ whole genome shotgun (WGS) entry which is preliminary data.</text>
</comment>
<keyword evidence="5 10" id="KW-0067">ATP-binding</keyword>
<dbReference type="InterPro" id="IPR036565">
    <property type="entry name" value="Mur-like_cat_sf"/>
</dbReference>
<keyword evidence="3 10" id="KW-0132">Cell division</keyword>